<dbReference type="Pfam" id="PF01370">
    <property type="entry name" value="Epimerase"/>
    <property type="match status" value="1"/>
</dbReference>
<name>A0A502G300_9GAMM</name>
<dbReference type="PANTHER" id="PTHR43245:SF46">
    <property type="entry name" value="NUCLEOSIDE-DIPHOSPHATE-SUGAR EPIMERASE"/>
    <property type="match status" value="1"/>
</dbReference>
<dbReference type="InterPro" id="IPR001509">
    <property type="entry name" value="Epimerase_deHydtase"/>
</dbReference>
<feature type="domain" description="NAD-dependent epimerase/dehydratase" evidence="1">
    <location>
        <begin position="3"/>
        <end position="233"/>
    </location>
</feature>
<dbReference type="Gene3D" id="3.40.50.720">
    <property type="entry name" value="NAD(P)-binding Rossmann-like Domain"/>
    <property type="match status" value="1"/>
</dbReference>
<dbReference type="InterPro" id="IPR036291">
    <property type="entry name" value="NAD(P)-bd_dom_sf"/>
</dbReference>
<dbReference type="SUPFAM" id="SSF51735">
    <property type="entry name" value="NAD(P)-binding Rossmann-fold domains"/>
    <property type="match status" value="1"/>
</dbReference>
<dbReference type="InterPro" id="IPR050177">
    <property type="entry name" value="Lipid_A_modif_metabolic_enz"/>
</dbReference>
<accession>A0A502G300</accession>
<comment type="caution">
    <text evidence="2">The sequence shown here is derived from an EMBL/GenBank/DDBJ whole genome shotgun (WGS) entry which is preliminary data.</text>
</comment>
<evidence type="ECO:0000313" key="2">
    <source>
        <dbReference type="EMBL" id="TPG55393.1"/>
    </source>
</evidence>
<dbReference type="Proteomes" id="UP000317663">
    <property type="component" value="Unassembled WGS sequence"/>
</dbReference>
<evidence type="ECO:0000313" key="3">
    <source>
        <dbReference type="Proteomes" id="UP000317663"/>
    </source>
</evidence>
<dbReference type="AlphaFoldDB" id="A0A502G300"/>
<sequence>MKVLVTGATSGLGRNAAQYLLDCGHQVVATGRNRVMGQQLARAGANFMPLDLALASVDQCVRLMEGCDAVWHCAAKSSPWGDKIAFYQANVKATKTLAAAAGQAEIPRFIHISTPAIYFDFQHHYDLPETSLARSFSSHYASSKYAAEQEIAAAVARFNHTIFVMLRPRGLFGAHDNVIVPRLLQQLKRDDGVLRLPRGGEALLDLTFVQNVVYAMALATHHQTLRSGSVYNITNHQPQRLSSMLDALLRQQLGLNYQIKSVPWPLLSIVAFALEGIGKCTNKEPQFTRYSVGAVSFDMTLSAEKAINELGYRPKFSMEQGIMLTGEWLRMHGKNHHI</sequence>
<organism evidence="2 3">
    <name type="scientific">Ewingella americana</name>
    <dbReference type="NCBI Taxonomy" id="41202"/>
    <lineage>
        <taxon>Bacteria</taxon>
        <taxon>Pseudomonadati</taxon>
        <taxon>Pseudomonadota</taxon>
        <taxon>Gammaproteobacteria</taxon>
        <taxon>Enterobacterales</taxon>
        <taxon>Yersiniaceae</taxon>
        <taxon>Ewingella</taxon>
    </lineage>
</organism>
<dbReference type="PANTHER" id="PTHR43245">
    <property type="entry name" value="BIFUNCTIONAL POLYMYXIN RESISTANCE PROTEIN ARNA"/>
    <property type="match status" value="1"/>
</dbReference>
<proteinExistence type="predicted"/>
<dbReference type="RefSeq" id="WP_140475592.1">
    <property type="nucleotide sequence ID" value="NZ_RCZD01000019.1"/>
</dbReference>
<protein>
    <submittedName>
        <fullName evidence="2">NAD(P)-dependent oxidoreductase</fullName>
    </submittedName>
</protein>
<dbReference type="EMBL" id="RCZD01000019">
    <property type="protein sequence ID" value="TPG55393.1"/>
    <property type="molecule type" value="Genomic_DNA"/>
</dbReference>
<dbReference type="OrthoDB" id="5292533at2"/>
<evidence type="ECO:0000259" key="1">
    <source>
        <dbReference type="Pfam" id="PF01370"/>
    </source>
</evidence>
<gene>
    <name evidence="2" type="ORF">EAH77_23505</name>
</gene>
<keyword evidence="3" id="KW-1185">Reference proteome</keyword>
<reference evidence="2 3" key="1">
    <citation type="journal article" date="2019" name="Environ. Microbiol.">
        <title>Species interactions and distinct microbial communities in high Arctic permafrost affected cryosols are associated with the CH4 and CO2 gas fluxes.</title>
        <authorList>
            <person name="Altshuler I."/>
            <person name="Hamel J."/>
            <person name="Turney S."/>
            <person name="Magnuson E."/>
            <person name="Levesque R."/>
            <person name="Greer C."/>
            <person name="Whyte L.G."/>
        </authorList>
    </citation>
    <scope>NUCLEOTIDE SEQUENCE [LARGE SCALE GENOMIC DNA]</scope>
    <source>
        <strain evidence="2 3">E4</strain>
    </source>
</reference>